<organism evidence="4 5">
    <name type="scientific">Cyprinus carpio</name>
    <name type="common">Common carp</name>
    <dbReference type="NCBI Taxonomy" id="7962"/>
    <lineage>
        <taxon>Eukaryota</taxon>
        <taxon>Metazoa</taxon>
        <taxon>Chordata</taxon>
        <taxon>Craniata</taxon>
        <taxon>Vertebrata</taxon>
        <taxon>Euteleostomi</taxon>
        <taxon>Actinopterygii</taxon>
        <taxon>Neopterygii</taxon>
        <taxon>Teleostei</taxon>
        <taxon>Ostariophysi</taxon>
        <taxon>Cypriniformes</taxon>
        <taxon>Cyprinidae</taxon>
        <taxon>Cyprininae</taxon>
        <taxon>Cyprinus</taxon>
    </lineage>
</organism>
<dbReference type="Gene3D" id="2.60.40.10">
    <property type="entry name" value="Immunoglobulins"/>
    <property type="match status" value="1"/>
</dbReference>
<dbReference type="PANTHER" id="PTHR21063">
    <property type="entry name" value="LFA-3"/>
    <property type="match status" value="1"/>
</dbReference>
<evidence type="ECO:0000259" key="3">
    <source>
        <dbReference type="PROSITE" id="PS50835"/>
    </source>
</evidence>
<evidence type="ECO:0000313" key="4">
    <source>
        <dbReference type="Ensembl" id="ENSCCRP00020018832.1"/>
    </source>
</evidence>
<keyword evidence="2" id="KW-0812">Transmembrane</keyword>
<dbReference type="PANTHER" id="PTHR21063:SF4">
    <property type="entry name" value="CD48 ANTIGEN-RELATED"/>
    <property type="match status" value="1"/>
</dbReference>
<evidence type="ECO:0000313" key="5">
    <source>
        <dbReference type="Proteomes" id="UP000694701"/>
    </source>
</evidence>
<dbReference type="Ensembl" id="ENSCCRT00020020686.1">
    <property type="protein sequence ID" value="ENSCCRP00020018832.1"/>
    <property type="gene ID" value="ENSCCRG00020008906.1"/>
</dbReference>
<feature type="domain" description="Ig-like" evidence="3">
    <location>
        <begin position="83"/>
        <end position="190"/>
    </location>
</feature>
<keyword evidence="2" id="KW-0472">Membrane</keyword>
<accession>A0A8C2H5M1</accession>
<reference evidence="4" key="1">
    <citation type="submission" date="2025-08" db="UniProtKB">
        <authorList>
            <consortium name="Ensembl"/>
        </authorList>
    </citation>
    <scope>IDENTIFICATION</scope>
</reference>
<dbReference type="InterPro" id="IPR013106">
    <property type="entry name" value="Ig_V-set"/>
</dbReference>
<feature type="transmembrane region" description="Helical" evidence="2">
    <location>
        <begin position="197"/>
        <end position="217"/>
    </location>
</feature>
<dbReference type="SUPFAM" id="SSF48726">
    <property type="entry name" value="Immunoglobulin"/>
    <property type="match status" value="2"/>
</dbReference>
<dbReference type="InterPro" id="IPR036179">
    <property type="entry name" value="Ig-like_dom_sf"/>
</dbReference>
<dbReference type="InterPro" id="IPR013783">
    <property type="entry name" value="Ig-like_fold"/>
</dbReference>
<keyword evidence="2" id="KW-1133">Transmembrane helix</keyword>
<dbReference type="Gene3D" id="2.60.40.2710">
    <property type="match status" value="1"/>
</dbReference>
<evidence type="ECO:0000256" key="1">
    <source>
        <dbReference type="SAM" id="MobiDB-lite"/>
    </source>
</evidence>
<dbReference type="Pfam" id="PF07686">
    <property type="entry name" value="V-set"/>
    <property type="match status" value="1"/>
</dbReference>
<dbReference type="Proteomes" id="UP000694701">
    <property type="component" value="Unplaced"/>
</dbReference>
<protein>
    <recommendedName>
        <fullName evidence="3">Ig-like domain-containing protein</fullName>
    </recommendedName>
</protein>
<sequence length="270" mass="30276">FNNDSLIAVIAGDLSNFCTDVQCDKGTERFRDRLRLDHQTGSLTITNIRTTDYGRYELEIISSSLNADHQRKVSKKTFSVAPPGVSAAQRDEVKRKSVKEGESVTLDTRVIKNPNLIKWYFNLTLIAEITGDQSKICTDDQCEERFRDRMKLDNQTGSLTITNSRTTDSGLYKLHINSTYIHITRSFSVTVTADLTGVYTAVSVVLLLVVASAAIFYTCKWHSRRNYITRNNTDQVNVEDLSLDQTDSLLMTPTSQTSPTETNAANETPT</sequence>
<dbReference type="SMART" id="SM00409">
    <property type="entry name" value="IG"/>
    <property type="match status" value="1"/>
</dbReference>
<feature type="region of interest" description="Disordered" evidence="1">
    <location>
        <begin position="249"/>
        <end position="270"/>
    </location>
</feature>
<dbReference type="InterPro" id="IPR007110">
    <property type="entry name" value="Ig-like_dom"/>
</dbReference>
<proteinExistence type="predicted"/>
<evidence type="ECO:0000256" key="2">
    <source>
        <dbReference type="SAM" id="Phobius"/>
    </source>
</evidence>
<dbReference type="PROSITE" id="PS50835">
    <property type="entry name" value="IG_LIKE"/>
    <property type="match status" value="1"/>
</dbReference>
<dbReference type="InterPro" id="IPR003599">
    <property type="entry name" value="Ig_sub"/>
</dbReference>
<name>A0A8C2H5M1_CYPCA</name>
<dbReference type="AlphaFoldDB" id="A0A8C2H5M1"/>